<dbReference type="EMBL" id="JBHSWB010000001">
    <property type="protein sequence ID" value="MFC6660592.1"/>
    <property type="molecule type" value="Genomic_DNA"/>
</dbReference>
<dbReference type="InterPro" id="IPR032708">
    <property type="entry name" value="McjB_C"/>
</dbReference>
<evidence type="ECO:0000313" key="2">
    <source>
        <dbReference type="EMBL" id="MFC6660592.1"/>
    </source>
</evidence>
<dbReference type="InterPro" id="IPR038765">
    <property type="entry name" value="Papain-like_cys_pep_sf"/>
</dbReference>
<comment type="caution">
    <text evidence="2">The sequence shown here is derived from an EMBL/GenBank/DDBJ whole genome shotgun (WGS) entry which is preliminary data.</text>
</comment>
<sequence>MVRAVNVALAHGWRSDGLHAHPEAWTHESVHLLSPDGQVRLDVHRFLPSNWLAGTARSAALSRGLWQRARQVNWQGVPALRLHPLDEVVVAIALGRCWGGDRGGLKGADYLDLELLCRHYGLQAAELAAHAAHLGATQTWKAFWQLCNPLQGQLELRPAVTAPLLQAAAARDGVKRRPQVLGRLRRVLELAPYLFTGLGDMLRAMWAVRRGGDPRTHLQGWTPATAVHIRLSLPQVNRTVSAVRLLTRWLHPRQKREGVCVPRAYATYRALRRLGYPAVFVSGVARSGAGVTGHAWVESDRGPLDAYGEPFNRRQFRVLFQWPPQD</sequence>
<feature type="domain" description="Microcin J25-processing protein McjB C-terminal" evidence="1">
    <location>
        <begin position="222"/>
        <end position="320"/>
    </location>
</feature>
<protein>
    <submittedName>
        <fullName evidence="2">Lasso peptide biosynthesis B2 protein</fullName>
    </submittedName>
</protein>
<dbReference type="Pfam" id="PF13471">
    <property type="entry name" value="Transglut_core3"/>
    <property type="match status" value="1"/>
</dbReference>
<dbReference type="InterPro" id="IPR053521">
    <property type="entry name" value="McjB-like"/>
</dbReference>
<evidence type="ECO:0000259" key="1">
    <source>
        <dbReference type="Pfam" id="PF13471"/>
    </source>
</evidence>
<accession>A0ABW1ZM79</accession>
<organism evidence="2 3">
    <name type="scientific">Deinococcus multiflagellatus</name>
    <dbReference type="NCBI Taxonomy" id="1656887"/>
    <lineage>
        <taxon>Bacteria</taxon>
        <taxon>Thermotogati</taxon>
        <taxon>Deinococcota</taxon>
        <taxon>Deinococci</taxon>
        <taxon>Deinococcales</taxon>
        <taxon>Deinococcaceae</taxon>
        <taxon>Deinococcus</taxon>
    </lineage>
</organism>
<gene>
    <name evidence="2" type="ORF">ACFP90_09660</name>
</gene>
<keyword evidence="3" id="KW-1185">Reference proteome</keyword>
<proteinExistence type="predicted"/>
<reference evidence="3" key="1">
    <citation type="journal article" date="2019" name="Int. J. Syst. Evol. Microbiol.">
        <title>The Global Catalogue of Microorganisms (GCM) 10K type strain sequencing project: providing services to taxonomists for standard genome sequencing and annotation.</title>
        <authorList>
            <consortium name="The Broad Institute Genomics Platform"/>
            <consortium name="The Broad Institute Genome Sequencing Center for Infectious Disease"/>
            <person name="Wu L."/>
            <person name="Ma J."/>
        </authorList>
    </citation>
    <scope>NUCLEOTIDE SEQUENCE [LARGE SCALE GENOMIC DNA]</scope>
    <source>
        <strain evidence="3">CCUG 63830</strain>
    </source>
</reference>
<dbReference type="Gene3D" id="3.10.620.30">
    <property type="match status" value="1"/>
</dbReference>
<dbReference type="SUPFAM" id="SSF54001">
    <property type="entry name" value="Cysteine proteinases"/>
    <property type="match status" value="1"/>
</dbReference>
<evidence type="ECO:0000313" key="3">
    <source>
        <dbReference type="Proteomes" id="UP001596317"/>
    </source>
</evidence>
<name>A0ABW1ZM79_9DEIO</name>
<dbReference type="RefSeq" id="WP_380055704.1">
    <property type="nucleotide sequence ID" value="NZ_JBHSWB010000001.1"/>
</dbReference>
<dbReference type="Proteomes" id="UP001596317">
    <property type="component" value="Unassembled WGS sequence"/>
</dbReference>
<dbReference type="NCBIfam" id="NF033537">
    <property type="entry name" value="lasso_biosyn_B2"/>
    <property type="match status" value="1"/>
</dbReference>